<sequence length="351" mass="37511">MSHSATFLRAAHAGQAALTRGWLASPVAAADAPVPESTAQVDAAVLNLQDGLRELQLTATPHVTAAAQDLYTAVRAAADAQFDLHIQNVSSTERLCALDEAAFTRHTDAVRQALEAFVAAAHREGVSVTATASDRAKAMRTAQAVQPDAAWLTHLSRRMPMRRIPDFVTEGVGDALEALRRDVIDFVDPELNTAHRRFADALARLDDEIGGTFTPDHDAAYSEVPPEWQRTAPERYAQTLRNLSRARDTVLDRYKELMNAMSRRGHLPTPQEPQPGSSVQITAGDNSPITVNAPYAHATQGGNASAGQPAPADQATGSTPLPWYRSGIFWGAVSALATVAGVVVAYLALGK</sequence>
<keyword evidence="4" id="KW-1185">Reference proteome</keyword>
<feature type="region of interest" description="Disordered" evidence="1">
    <location>
        <begin position="262"/>
        <end position="318"/>
    </location>
</feature>
<dbReference type="Proteomes" id="UP000594205">
    <property type="component" value="Chromosome"/>
</dbReference>
<dbReference type="AlphaFoldDB" id="A0A7M2SCN4"/>
<evidence type="ECO:0000256" key="2">
    <source>
        <dbReference type="SAM" id="Phobius"/>
    </source>
</evidence>
<keyword evidence="2" id="KW-1133">Transmembrane helix</keyword>
<organism evidence="3 4">
    <name type="scientific">Streptomyces ferrugineus</name>
    <dbReference type="NCBI Taxonomy" id="1413221"/>
    <lineage>
        <taxon>Bacteria</taxon>
        <taxon>Bacillati</taxon>
        <taxon>Actinomycetota</taxon>
        <taxon>Actinomycetes</taxon>
        <taxon>Kitasatosporales</taxon>
        <taxon>Streptomycetaceae</taxon>
        <taxon>Streptomyces</taxon>
    </lineage>
</organism>
<evidence type="ECO:0000256" key="1">
    <source>
        <dbReference type="SAM" id="MobiDB-lite"/>
    </source>
</evidence>
<proteinExistence type="predicted"/>
<gene>
    <name evidence="3" type="ORF">IM697_23695</name>
</gene>
<name>A0A7M2SCN4_9ACTN</name>
<reference evidence="3 4" key="1">
    <citation type="submission" date="2020-10" db="EMBL/GenBank/DDBJ databases">
        <title>Streptomyces ferrugineus complate genome analysis.</title>
        <authorList>
            <person name="Anwar N."/>
        </authorList>
    </citation>
    <scope>NUCLEOTIDE SEQUENCE [LARGE SCALE GENOMIC DNA]</scope>
    <source>
        <strain evidence="3 4">CCTCC AA2014009</strain>
    </source>
</reference>
<accession>A0A7M2SCN4</accession>
<dbReference type="KEGG" id="sfeu:IM697_23695"/>
<feature type="transmembrane region" description="Helical" evidence="2">
    <location>
        <begin position="328"/>
        <end position="349"/>
    </location>
</feature>
<keyword evidence="2" id="KW-0472">Membrane</keyword>
<feature type="compositionally biased region" description="Polar residues" evidence="1">
    <location>
        <begin position="274"/>
        <end position="290"/>
    </location>
</feature>
<keyword evidence="2" id="KW-0812">Transmembrane</keyword>
<protein>
    <submittedName>
        <fullName evidence="3">Uncharacterized protein</fullName>
    </submittedName>
</protein>
<evidence type="ECO:0000313" key="3">
    <source>
        <dbReference type="EMBL" id="QOV33248.1"/>
    </source>
</evidence>
<dbReference type="RefSeq" id="WP_194038032.1">
    <property type="nucleotide sequence ID" value="NZ_CP063373.1"/>
</dbReference>
<dbReference type="EMBL" id="CP063373">
    <property type="protein sequence ID" value="QOV33248.1"/>
    <property type="molecule type" value="Genomic_DNA"/>
</dbReference>
<evidence type="ECO:0000313" key="4">
    <source>
        <dbReference type="Proteomes" id="UP000594205"/>
    </source>
</evidence>